<dbReference type="InterPro" id="IPR050469">
    <property type="entry name" value="Diguanylate_Cyclase"/>
</dbReference>
<dbReference type="InterPro" id="IPR043128">
    <property type="entry name" value="Rev_trsase/Diguanyl_cyclase"/>
</dbReference>
<keyword evidence="2" id="KW-0812">Transmembrane</keyword>
<dbReference type="Proteomes" id="UP000800981">
    <property type="component" value="Unassembled WGS sequence"/>
</dbReference>
<gene>
    <name evidence="5" type="ORF">G9H71_13500</name>
</gene>
<dbReference type="Pfam" id="PF00990">
    <property type="entry name" value="GGDEF"/>
    <property type="match status" value="1"/>
</dbReference>
<evidence type="ECO:0000313" key="5">
    <source>
        <dbReference type="EMBL" id="NHC14798.1"/>
    </source>
</evidence>
<feature type="transmembrane region" description="Helical" evidence="2">
    <location>
        <begin position="140"/>
        <end position="163"/>
    </location>
</feature>
<proteinExistence type="predicted"/>
<dbReference type="PANTHER" id="PTHR45138">
    <property type="entry name" value="REGULATORY COMPONENTS OF SENSORY TRANSDUCTION SYSTEM"/>
    <property type="match status" value="1"/>
</dbReference>
<keyword evidence="1" id="KW-0175">Coiled coil</keyword>
<dbReference type="InterPro" id="IPR031621">
    <property type="entry name" value="HisKA_7TM"/>
</dbReference>
<dbReference type="PROSITE" id="PS50113">
    <property type="entry name" value="PAC"/>
    <property type="match status" value="1"/>
</dbReference>
<reference evidence="5 6" key="1">
    <citation type="submission" date="2020-03" db="EMBL/GenBank/DDBJ databases">
        <title>Two novel Motilibacter sp.</title>
        <authorList>
            <person name="Liu S."/>
        </authorList>
    </citation>
    <scope>NUCLEOTIDE SEQUENCE [LARGE SCALE GENOMIC DNA]</scope>
    <source>
        <strain evidence="5 6">E257</strain>
    </source>
</reference>
<keyword evidence="2" id="KW-0472">Membrane</keyword>
<dbReference type="InterPro" id="IPR000700">
    <property type="entry name" value="PAS-assoc_C"/>
</dbReference>
<feature type="transmembrane region" description="Helical" evidence="2">
    <location>
        <begin position="70"/>
        <end position="89"/>
    </location>
</feature>
<dbReference type="PANTHER" id="PTHR45138:SF9">
    <property type="entry name" value="DIGUANYLATE CYCLASE DGCM-RELATED"/>
    <property type="match status" value="1"/>
</dbReference>
<organism evidence="5 6">
    <name type="scientific">Motilibacter deserti</name>
    <dbReference type="NCBI Taxonomy" id="2714956"/>
    <lineage>
        <taxon>Bacteria</taxon>
        <taxon>Bacillati</taxon>
        <taxon>Actinomycetota</taxon>
        <taxon>Actinomycetes</taxon>
        <taxon>Motilibacterales</taxon>
        <taxon>Motilibacteraceae</taxon>
        <taxon>Motilibacter</taxon>
    </lineage>
</organism>
<evidence type="ECO:0000313" key="6">
    <source>
        <dbReference type="Proteomes" id="UP000800981"/>
    </source>
</evidence>
<dbReference type="SMART" id="SM00267">
    <property type="entry name" value="GGDEF"/>
    <property type="match status" value="1"/>
</dbReference>
<comment type="caution">
    <text evidence="5">The sequence shown here is derived from an EMBL/GenBank/DDBJ whole genome shotgun (WGS) entry which is preliminary data.</text>
</comment>
<protein>
    <submittedName>
        <fullName evidence="5">Diguanylate cyclase</fullName>
    </submittedName>
</protein>
<dbReference type="NCBIfam" id="TIGR00254">
    <property type="entry name" value="GGDEF"/>
    <property type="match status" value="1"/>
</dbReference>
<name>A0ABX0GW95_9ACTN</name>
<dbReference type="CDD" id="cd01949">
    <property type="entry name" value="GGDEF"/>
    <property type="match status" value="1"/>
</dbReference>
<dbReference type="Gene3D" id="3.30.70.270">
    <property type="match status" value="1"/>
</dbReference>
<dbReference type="EMBL" id="JAANNP010000010">
    <property type="protein sequence ID" value="NHC14798.1"/>
    <property type="molecule type" value="Genomic_DNA"/>
</dbReference>
<evidence type="ECO:0000256" key="1">
    <source>
        <dbReference type="SAM" id="Coils"/>
    </source>
</evidence>
<dbReference type="PROSITE" id="PS50887">
    <property type="entry name" value="GGDEF"/>
    <property type="match status" value="1"/>
</dbReference>
<keyword evidence="6" id="KW-1185">Reference proteome</keyword>
<dbReference type="Gene3D" id="3.30.450.20">
    <property type="entry name" value="PAS domain"/>
    <property type="match status" value="1"/>
</dbReference>
<accession>A0ABX0GW95</accession>
<feature type="transmembrane region" description="Helical" evidence="2">
    <location>
        <begin position="6"/>
        <end position="25"/>
    </location>
</feature>
<feature type="transmembrane region" description="Helical" evidence="2">
    <location>
        <begin position="101"/>
        <end position="120"/>
    </location>
</feature>
<sequence>MAGLDLLVVYALAGVFAVGTAVLSWRKRTASSAAPALSLTMSGVAVWCAADAVLFLGLPLSAQRVAASTAMVAIAVALGGMLRLSKAVVVPQWRPGDAHSVLLAGVPLLVAAAVATDAWHGRFFARPALTGPGGSLEYGYGPLAIAFFAWCYVIVVVFVWRWVRHWWRTPRVFRRQLSCLLLGAAVPAVGGAVQLLMTGTDGRSIDYTPALLVVTGLVDGWALFREGLFKIVPVARDLVVESMTEAVAVLGPDGRVVDVNPEGRSLAQRLRPFDGELLGADALETPLALLLPRQLAEEELREPEPGLFVHVQLRTLRDERDRLIGRLLVARDVSRYVHAARELERMNAELVEKVATIEALRRELQEEAVRDPLTGLHNRRFLMQTMDALDARPASADLSVIALDVDHFKQVNDTYGHDVGDQVLCAVSAFLWRAASGVHALTRIGGEEFVLVVAGSGLGQARDLAERLVRGVEELAVTVAGQRMPVTVSAGVASGRVPGVLTRELLRAADAAMYAAKRAGRNRVQAAGAAPAPLHIG</sequence>
<dbReference type="SUPFAM" id="SSF55073">
    <property type="entry name" value="Nucleotide cyclase"/>
    <property type="match status" value="1"/>
</dbReference>
<dbReference type="RefSeq" id="WP_166282648.1">
    <property type="nucleotide sequence ID" value="NZ_JAANNP010000010.1"/>
</dbReference>
<evidence type="ECO:0000259" key="4">
    <source>
        <dbReference type="PROSITE" id="PS50887"/>
    </source>
</evidence>
<keyword evidence="2" id="KW-1133">Transmembrane helix</keyword>
<evidence type="ECO:0000259" key="3">
    <source>
        <dbReference type="PROSITE" id="PS50113"/>
    </source>
</evidence>
<feature type="domain" description="GGDEF" evidence="4">
    <location>
        <begin position="396"/>
        <end position="529"/>
    </location>
</feature>
<dbReference type="InterPro" id="IPR000160">
    <property type="entry name" value="GGDEF_dom"/>
</dbReference>
<feature type="transmembrane region" description="Helical" evidence="2">
    <location>
        <begin position="175"/>
        <end position="195"/>
    </location>
</feature>
<feature type="coiled-coil region" evidence="1">
    <location>
        <begin position="340"/>
        <end position="367"/>
    </location>
</feature>
<dbReference type="Pfam" id="PF16927">
    <property type="entry name" value="HisKA_7TM"/>
    <property type="match status" value="1"/>
</dbReference>
<feature type="domain" description="PAC" evidence="3">
    <location>
        <begin position="294"/>
        <end position="345"/>
    </location>
</feature>
<evidence type="ECO:0000256" key="2">
    <source>
        <dbReference type="SAM" id="Phobius"/>
    </source>
</evidence>
<dbReference type="InterPro" id="IPR029787">
    <property type="entry name" value="Nucleotide_cyclase"/>
</dbReference>
<feature type="transmembrane region" description="Helical" evidence="2">
    <location>
        <begin position="37"/>
        <end position="58"/>
    </location>
</feature>